<dbReference type="PANTHER" id="PTHR48040">
    <property type="entry name" value="PLEIOTROPIC DRUG RESISTANCE PROTEIN 1-LIKE ISOFORM X1"/>
    <property type="match status" value="1"/>
</dbReference>
<dbReference type="Pfam" id="PF01061">
    <property type="entry name" value="ABC2_membrane"/>
    <property type="match status" value="1"/>
</dbReference>
<proteinExistence type="inferred from homology"/>
<name>A0A1D6FYV3_MAIZE</name>
<evidence type="ECO:0000256" key="5">
    <source>
        <dbReference type="ARBA" id="ARBA00022737"/>
    </source>
</evidence>
<sequence length="564" mass="63713">MEDDSASTKKGMILPFVPLSVTFDNIKYSVDMPQEMKGQGVQEDRLELLKSISGSFRPGVLTALMGVSGAGKTTLMDVLAGRKTGGYIEGDIRISGYPKKQETFARVSGYCEQNDIHSPQVTVYESLLFSAWLRLPKDVDSNKRKIFIEEVMELVELKPLRNALVGLPGVNGLSTEQRKRLTIAVELVANPSIIFMDEPTSGLDARAAAIVMRTVRNTVDTGRTVVCTIHQPSIDIFEAFDELFLMKRGGEEIYAGPLGHNSSELIKYFEEIQGVSKIKDGYNPATWMLEVTTISQEQILGVDFSDIYKKSELYQFFFTGIIALLLGTIFWDLGSKVYTSQDLLNAMGSMYSAVLFIGVMNCTSVQPVVAVERTVFYRERAAGMYSAFPYAFGQVVIELPYALAQDILYAVIVYSMIGFEWTVAKFFWYLFFGYFTLLYFTFYGMMTVGLTPNYHIAAIVSAAFYAIWNLFSGFVIPRPKVPIWWRWYCWICPVAWTLYGLVVSQYGDIMTEMDDKRTVKVFVEDYFDFKHSWLGWVAAVVVAFGVLFATLFAFAIMKLNFQKR</sequence>
<evidence type="ECO:0000256" key="6">
    <source>
        <dbReference type="ARBA" id="ARBA00022741"/>
    </source>
</evidence>
<comment type="function">
    <text evidence="10">May be a general defense protein.</text>
</comment>
<dbReference type="AlphaFoldDB" id="A0A1D6FYV3"/>
<evidence type="ECO:0000256" key="4">
    <source>
        <dbReference type="ARBA" id="ARBA00022692"/>
    </source>
</evidence>
<dbReference type="EMBL" id="CM000784">
    <property type="protein sequence ID" value="AQK96523.1"/>
    <property type="molecule type" value="Genomic_DNA"/>
</dbReference>
<dbReference type="Gene3D" id="3.40.50.300">
    <property type="entry name" value="P-loop containing nucleotide triphosphate hydrolases"/>
    <property type="match status" value="1"/>
</dbReference>
<dbReference type="SUPFAM" id="SSF52540">
    <property type="entry name" value="P-loop containing nucleoside triphosphate hydrolases"/>
    <property type="match status" value="1"/>
</dbReference>
<keyword evidence="7" id="KW-0067">ATP-binding</keyword>
<dbReference type="InterPro" id="IPR003593">
    <property type="entry name" value="AAA+_ATPase"/>
</dbReference>
<comment type="subcellular location">
    <subcellularLocation>
        <location evidence="1">Membrane</location>
        <topology evidence="1">Multi-pass membrane protein</topology>
    </subcellularLocation>
</comment>
<keyword evidence="8" id="KW-1133">Transmembrane helix</keyword>
<comment type="similarity">
    <text evidence="2">Belongs to the ABC transporter superfamily. ABCG family. PDR (TC 3.A.1.205) subfamily.</text>
</comment>
<evidence type="ECO:0000256" key="7">
    <source>
        <dbReference type="ARBA" id="ARBA00022840"/>
    </source>
</evidence>
<reference evidence="11" key="1">
    <citation type="submission" date="2015-12" db="EMBL/GenBank/DDBJ databases">
        <title>Update maize B73 reference genome by single molecule sequencing technologies.</title>
        <authorList>
            <consortium name="Maize Genome Sequencing Project"/>
            <person name="Ware D."/>
        </authorList>
    </citation>
    <scope>NUCLEOTIDE SEQUENCE</scope>
    <source>
        <tissue evidence="11">Seedling</tissue>
    </source>
</reference>
<dbReference type="FunFam" id="3.40.50.300:FF:000059">
    <property type="entry name" value="ABC transporter G family member 40"/>
    <property type="match status" value="1"/>
</dbReference>
<dbReference type="GO" id="GO:0140359">
    <property type="term" value="F:ABC-type transporter activity"/>
    <property type="evidence" value="ECO:0007669"/>
    <property type="project" value="InterPro"/>
</dbReference>
<keyword evidence="4" id="KW-0812">Transmembrane</keyword>
<dbReference type="GO" id="GO:0016887">
    <property type="term" value="F:ATP hydrolysis activity"/>
    <property type="evidence" value="ECO:0007669"/>
    <property type="project" value="InterPro"/>
</dbReference>
<protein>
    <submittedName>
        <fullName evidence="11">ABC transporter G family member 40</fullName>
    </submittedName>
</protein>
<dbReference type="InterPro" id="IPR034003">
    <property type="entry name" value="ABCG_PDR_2"/>
</dbReference>
<evidence type="ECO:0000256" key="8">
    <source>
        <dbReference type="ARBA" id="ARBA00022989"/>
    </source>
</evidence>
<organism evidence="11">
    <name type="scientific">Zea mays</name>
    <name type="common">Maize</name>
    <dbReference type="NCBI Taxonomy" id="4577"/>
    <lineage>
        <taxon>Eukaryota</taxon>
        <taxon>Viridiplantae</taxon>
        <taxon>Streptophyta</taxon>
        <taxon>Embryophyta</taxon>
        <taxon>Tracheophyta</taxon>
        <taxon>Spermatophyta</taxon>
        <taxon>Magnoliopsida</taxon>
        <taxon>Liliopsida</taxon>
        <taxon>Poales</taxon>
        <taxon>Poaceae</taxon>
        <taxon>PACMAD clade</taxon>
        <taxon>Panicoideae</taxon>
        <taxon>Andropogonodae</taxon>
        <taxon>Andropogoneae</taxon>
        <taxon>Tripsacinae</taxon>
        <taxon>Zea</taxon>
    </lineage>
</organism>
<dbReference type="PANTHER" id="PTHR48040:SF35">
    <property type="entry name" value="ABC TRANSPORTER G FAMILY MEMBER 39-LIKE"/>
    <property type="match status" value="1"/>
</dbReference>
<keyword evidence="3" id="KW-0813">Transport</keyword>
<dbReference type="InterPro" id="IPR027417">
    <property type="entry name" value="P-loop_NTPase"/>
</dbReference>
<dbReference type="GO" id="GO:0016020">
    <property type="term" value="C:membrane"/>
    <property type="evidence" value="ECO:0007669"/>
    <property type="project" value="UniProtKB-SubCell"/>
</dbReference>
<dbReference type="InterPro" id="IPR003439">
    <property type="entry name" value="ABC_transporter-like_ATP-bd"/>
</dbReference>
<accession>A0A1D6FYV3</accession>
<keyword evidence="9" id="KW-0472">Membrane</keyword>
<dbReference type="GO" id="GO:0005524">
    <property type="term" value="F:ATP binding"/>
    <property type="evidence" value="ECO:0007669"/>
    <property type="project" value="UniProtKB-KW"/>
</dbReference>
<dbReference type="CDD" id="cd03232">
    <property type="entry name" value="ABCG_PDR_domain2"/>
    <property type="match status" value="1"/>
</dbReference>
<dbReference type="PROSITE" id="PS50893">
    <property type="entry name" value="ABC_TRANSPORTER_2"/>
    <property type="match status" value="1"/>
</dbReference>
<evidence type="ECO:0000256" key="3">
    <source>
        <dbReference type="ARBA" id="ARBA00022448"/>
    </source>
</evidence>
<dbReference type="SMART" id="SM00382">
    <property type="entry name" value="AAA"/>
    <property type="match status" value="1"/>
</dbReference>
<gene>
    <name evidence="11" type="ORF">ZEAMMB73_Zm00001d011315</name>
</gene>
<evidence type="ECO:0000256" key="10">
    <source>
        <dbReference type="ARBA" id="ARBA00037747"/>
    </source>
</evidence>
<evidence type="ECO:0000313" key="11">
    <source>
        <dbReference type="EMBL" id="AQK96523.1"/>
    </source>
</evidence>
<keyword evidence="5" id="KW-0677">Repeat</keyword>
<evidence type="ECO:0000256" key="1">
    <source>
        <dbReference type="ARBA" id="ARBA00004141"/>
    </source>
</evidence>
<keyword evidence="6" id="KW-0547">Nucleotide-binding</keyword>
<dbReference type="InterPro" id="IPR013525">
    <property type="entry name" value="ABC2_TM"/>
</dbReference>
<evidence type="ECO:0000256" key="2">
    <source>
        <dbReference type="ARBA" id="ARBA00006012"/>
    </source>
</evidence>
<evidence type="ECO:0000256" key="9">
    <source>
        <dbReference type="ARBA" id="ARBA00023136"/>
    </source>
</evidence>
<dbReference type="Pfam" id="PF00005">
    <property type="entry name" value="ABC_tran"/>
    <property type="match status" value="1"/>
</dbReference>